<evidence type="ECO:0000313" key="2">
    <source>
        <dbReference type="EMBL" id="CAG7615515.1"/>
    </source>
</evidence>
<accession>A0A9W4GZM9</accession>
<evidence type="ECO:0000313" key="3">
    <source>
        <dbReference type="Proteomes" id="UP001153328"/>
    </source>
</evidence>
<dbReference type="EMBL" id="CAJVAX010000003">
    <property type="protein sequence ID" value="CAG7615515.1"/>
    <property type="molecule type" value="Genomic_DNA"/>
</dbReference>
<name>A0A9W4GZM9_9ACTN</name>
<evidence type="ECO:0000256" key="1">
    <source>
        <dbReference type="SAM" id="MobiDB-lite"/>
    </source>
</evidence>
<feature type="compositionally biased region" description="Basic and acidic residues" evidence="1">
    <location>
        <begin position="162"/>
        <end position="176"/>
    </location>
</feature>
<keyword evidence="3" id="KW-1185">Reference proteome</keyword>
<gene>
    <name evidence="2" type="ORF">SBRY_110074</name>
</gene>
<proteinExistence type="predicted"/>
<organism evidence="2 3">
    <name type="scientific">Actinacidiphila bryophytorum</name>
    <dbReference type="NCBI Taxonomy" id="1436133"/>
    <lineage>
        <taxon>Bacteria</taxon>
        <taxon>Bacillati</taxon>
        <taxon>Actinomycetota</taxon>
        <taxon>Actinomycetes</taxon>
        <taxon>Kitasatosporales</taxon>
        <taxon>Streptomycetaceae</taxon>
        <taxon>Actinacidiphila</taxon>
    </lineage>
</organism>
<feature type="compositionally biased region" description="Basic residues" evidence="1">
    <location>
        <begin position="124"/>
        <end position="134"/>
    </location>
</feature>
<reference evidence="2" key="1">
    <citation type="submission" date="2021-06" db="EMBL/GenBank/DDBJ databases">
        <authorList>
            <person name="Arsene-Ploetze F."/>
        </authorList>
    </citation>
    <scope>NUCLEOTIDE SEQUENCE</scope>
    <source>
        <strain evidence="2">SBRY1</strain>
    </source>
</reference>
<dbReference type="AlphaFoldDB" id="A0A9W4GZM9"/>
<feature type="region of interest" description="Disordered" evidence="1">
    <location>
        <begin position="124"/>
        <end position="176"/>
    </location>
</feature>
<protein>
    <submittedName>
        <fullName evidence="2">Uncharacterized protein</fullName>
    </submittedName>
</protein>
<sequence>MRRSGMTCAQHEGMRHGLRIDLAVGGRSHLVLLRQRLGLLRQRRHRRMRHLPVQQAHGRLAQPLRRLLGHHPARPVRREHAAPHLRRRHERAPPVLGRHRLRDARRLRAAHQELLRRGHLLQRRLPHQPRHRPHPLGLHRDRQPQLRQAARLHLRVTSGTHRHPDTPQHRHEGGTT</sequence>
<dbReference type="Proteomes" id="UP001153328">
    <property type="component" value="Unassembled WGS sequence"/>
</dbReference>
<comment type="caution">
    <text evidence="2">The sequence shown here is derived from an EMBL/GenBank/DDBJ whole genome shotgun (WGS) entry which is preliminary data.</text>
</comment>